<dbReference type="Proteomes" id="UP000499080">
    <property type="component" value="Unassembled WGS sequence"/>
</dbReference>
<dbReference type="InterPro" id="IPR008042">
    <property type="entry name" value="Retrotrans_Pao"/>
</dbReference>
<name>A0A4Y2FVS2_ARAVE</name>
<comment type="caution">
    <text evidence="1">The sequence shown here is derived from an EMBL/GenBank/DDBJ whole genome shotgun (WGS) entry which is preliminary data.</text>
</comment>
<evidence type="ECO:0000313" key="1">
    <source>
        <dbReference type="EMBL" id="GBM44535.1"/>
    </source>
</evidence>
<dbReference type="EMBL" id="BGPR01001069">
    <property type="protein sequence ID" value="GBM44535.1"/>
    <property type="molecule type" value="Genomic_DNA"/>
</dbReference>
<dbReference type="Pfam" id="PF05380">
    <property type="entry name" value="Peptidase_A17"/>
    <property type="match status" value="1"/>
</dbReference>
<gene>
    <name evidence="1" type="ORF">AVEN_250524_1</name>
</gene>
<accession>A0A4Y2FVS2</accession>
<evidence type="ECO:0000313" key="2">
    <source>
        <dbReference type="Proteomes" id="UP000499080"/>
    </source>
</evidence>
<keyword evidence="2" id="KW-1185">Reference proteome</keyword>
<organism evidence="1 2">
    <name type="scientific">Araneus ventricosus</name>
    <name type="common">Orbweaver spider</name>
    <name type="synonym">Epeira ventricosa</name>
    <dbReference type="NCBI Taxonomy" id="182803"/>
    <lineage>
        <taxon>Eukaryota</taxon>
        <taxon>Metazoa</taxon>
        <taxon>Ecdysozoa</taxon>
        <taxon>Arthropoda</taxon>
        <taxon>Chelicerata</taxon>
        <taxon>Arachnida</taxon>
        <taxon>Araneae</taxon>
        <taxon>Araneomorphae</taxon>
        <taxon>Entelegynae</taxon>
        <taxon>Araneoidea</taxon>
        <taxon>Araneidae</taxon>
        <taxon>Araneus</taxon>
    </lineage>
</organism>
<dbReference type="PANTHER" id="PTHR47331">
    <property type="entry name" value="PHD-TYPE DOMAIN-CONTAINING PROTEIN"/>
    <property type="match status" value="1"/>
</dbReference>
<dbReference type="AlphaFoldDB" id="A0A4Y2FVS2"/>
<dbReference type="OrthoDB" id="8023757at2759"/>
<reference evidence="1 2" key="1">
    <citation type="journal article" date="2019" name="Sci. Rep.">
        <title>Orb-weaving spider Araneus ventricosus genome elucidates the spidroin gene catalogue.</title>
        <authorList>
            <person name="Kono N."/>
            <person name="Nakamura H."/>
            <person name="Ohtoshi R."/>
            <person name="Moran D.A.P."/>
            <person name="Shinohara A."/>
            <person name="Yoshida Y."/>
            <person name="Fujiwara M."/>
            <person name="Mori M."/>
            <person name="Tomita M."/>
            <person name="Arakawa K."/>
        </authorList>
    </citation>
    <scope>NUCLEOTIDE SEQUENCE [LARGE SCALE GENOMIC DNA]</scope>
</reference>
<proteinExistence type="predicted"/>
<sequence>MKIFLQQLWLEKLNFAYLLPQPIAIEWNHLVSSLKTIELIKITRWIFVDSLQKLFLNCFSDSSHETYVVVIYLQSVMPDDTSTSMLAGSKSRVSPIKTASIPRLELCGCLLAAQLKAKVEQALNLQSDRILMHTDSTISLAWIQTPLNRLKTFHC</sequence>
<protein>
    <submittedName>
        <fullName evidence="1">Uncharacterized protein</fullName>
    </submittedName>
</protein>